<evidence type="ECO:0000313" key="2">
    <source>
        <dbReference type="EMBL" id="KAK3232058.1"/>
    </source>
</evidence>
<proteinExistence type="predicted"/>
<gene>
    <name evidence="2" type="ORF">Dsin_003939</name>
</gene>
<evidence type="ECO:0000313" key="3">
    <source>
        <dbReference type="Proteomes" id="UP001281410"/>
    </source>
</evidence>
<sequence>MKMREADLRSERRQVFQLQNQITELETHVLESDFEIESRTSLRKSTAELLLEKAQLQSEISREKQARGDERLKEQELLCKSLEEKIWKSEVENIETLDFYDRQERDMQV</sequence>
<dbReference type="EMBL" id="JANJYJ010000001">
    <property type="protein sequence ID" value="KAK3232058.1"/>
    <property type="molecule type" value="Genomic_DNA"/>
</dbReference>
<protein>
    <submittedName>
        <fullName evidence="2">Uncharacterized protein</fullName>
    </submittedName>
</protein>
<keyword evidence="3" id="KW-1185">Reference proteome</keyword>
<reference evidence="2" key="1">
    <citation type="journal article" date="2023" name="Plant J.">
        <title>Genome sequences and population genomics provide insights into the demographic history, inbreeding, and mutation load of two 'living fossil' tree species of Dipteronia.</title>
        <authorList>
            <person name="Feng Y."/>
            <person name="Comes H.P."/>
            <person name="Chen J."/>
            <person name="Zhu S."/>
            <person name="Lu R."/>
            <person name="Zhang X."/>
            <person name="Li P."/>
            <person name="Qiu J."/>
            <person name="Olsen K.M."/>
            <person name="Qiu Y."/>
        </authorList>
    </citation>
    <scope>NUCLEOTIDE SEQUENCE</scope>
    <source>
        <strain evidence="2">NBL</strain>
    </source>
</reference>
<name>A0AAE0EKQ3_9ROSI</name>
<organism evidence="2 3">
    <name type="scientific">Dipteronia sinensis</name>
    <dbReference type="NCBI Taxonomy" id="43782"/>
    <lineage>
        <taxon>Eukaryota</taxon>
        <taxon>Viridiplantae</taxon>
        <taxon>Streptophyta</taxon>
        <taxon>Embryophyta</taxon>
        <taxon>Tracheophyta</taxon>
        <taxon>Spermatophyta</taxon>
        <taxon>Magnoliopsida</taxon>
        <taxon>eudicotyledons</taxon>
        <taxon>Gunneridae</taxon>
        <taxon>Pentapetalae</taxon>
        <taxon>rosids</taxon>
        <taxon>malvids</taxon>
        <taxon>Sapindales</taxon>
        <taxon>Sapindaceae</taxon>
        <taxon>Hippocastanoideae</taxon>
        <taxon>Acereae</taxon>
        <taxon>Dipteronia</taxon>
    </lineage>
</organism>
<keyword evidence="1" id="KW-0175">Coiled coil</keyword>
<comment type="caution">
    <text evidence="2">The sequence shown here is derived from an EMBL/GenBank/DDBJ whole genome shotgun (WGS) entry which is preliminary data.</text>
</comment>
<dbReference type="Proteomes" id="UP001281410">
    <property type="component" value="Unassembled WGS sequence"/>
</dbReference>
<accession>A0AAE0EKQ3</accession>
<dbReference type="AlphaFoldDB" id="A0AAE0EKQ3"/>
<evidence type="ECO:0000256" key="1">
    <source>
        <dbReference type="SAM" id="Coils"/>
    </source>
</evidence>
<feature type="coiled-coil region" evidence="1">
    <location>
        <begin position="8"/>
        <end position="92"/>
    </location>
</feature>